<feature type="compositionally biased region" description="Polar residues" evidence="2">
    <location>
        <begin position="714"/>
        <end position="736"/>
    </location>
</feature>
<feature type="region of interest" description="Disordered" evidence="2">
    <location>
        <begin position="638"/>
        <end position="755"/>
    </location>
</feature>
<feature type="compositionally biased region" description="Polar residues" evidence="2">
    <location>
        <begin position="472"/>
        <end position="492"/>
    </location>
</feature>
<proteinExistence type="predicted"/>
<dbReference type="EMBL" id="JAUJFL010000002">
    <property type="protein sequence ID" value="KAK2610501.1"/>
    <property type="molecule type" value="Genomic_DNA"/>
</dbReference>
<accession>A0AAD9SL85</accession>
<feature type="compositionally biased region" description="Polar residues" evidence="2">
    <location>
        <begin position="643"/>
        <end position="653"/>
    </location>
</feature>
<feature type="coiled-coil region" evidence="1">
    <location>
        <begin position="256"/>
        <end position="283"/>
    </location>
</feature>
<feature type="region of interest" description="Disordered" evidence="2">
    <location>
        <begin position="343"/>
        <end position="368"/>
    </location>
</feature>
<gene>
    <name evidence="3" type="ORF">N8I77_003927</name>
</gene>
<comment type="caution">
    <text evidence="3">The sequence shown here is derived from an EMBL/GenBank/DDBJ whole genome shotgun (WGS) entry which is preliminary data.</text>
</comment>
<feature type="compositionally biased region" description="Polar residues" evidence="2">
    <location>
        <begin position="396"/>
        <end position="420"/>
    </location>
</feature>
<reference evidence="3" key="1">
    <citation type="submission" date="2023-06" db="EMBL/GenBank/DDBJ databases">
        <authorList>
            <person name="Noh H."/>
        </authorList>
    </citation>
    <scope>NUCLEOTIDE SEQUENCE</scope>
    <source>
        <strain evidence="3">DUCC20226</strain>
    </source>
</reference>
<feature type="compositionally biased region" description="Polar residues" evidence="2">
    <location>
        <begin position="779"/>
        <end position="806"/>
    </location>
</feature>
<feature type="region of interest" description="Disordered" evidence="2">
    <location>
        <begin position="472"/>
        <end position="511"/>
    </location>
</feature>
<feature type="compositionally biased region" description="Basic and acidic residues" evidence="2">
    <location>
        <begin position="493"/>
        <end position="505"/>
    </location>
</feature>
<evidence type="ECO:0000256" key="1">
    <source>
        <dbReference type="SAM" id="Coils"/>
    </source>
</evidence>
<feature type="region of interest" description="Disordered" evidence="2">
    <location>
        <begin position="117"/>
        <end position="188"/>
    </location>
</feature>
<sequence>MATTMGSRPGSTGSAPTHHPSLPASPTLTNPDMILPDYPDYDRSPSPVRLDSNRPQSPLTMWRNAQAAGGSNDNNINNMLYNQASQQFTGFASAAPATPIIYGNGTMLSDIGEVTEVESTLGRPSPPRHIPVRVSPYGTKDRDSESDAALRSSPTMGQGGSLSAIKKKAREQRDRRSSTGSDSTVTDHHDQANLFADFSDAVSVGGDSVFQGDDEESMASSYVEESDITGASDGQSSVPVSLSYESRQKYSTAQLSRRAEHILANAKRRLTTMEDNLTRARSSLAIATYSSGSNASTPSPPIARATSALFVSTSSPSSPALSGHSRKGSDQALRIGLPIKVYPQRSSSVTGHTNSRQHPLTVSKSADQLNGQYKRASYIVREAQVALEPLSEDEASQVSSQAHLNTPYRHSTITSPTFGTGSERGLARSASVNQMRDIKDQVNDLKGKISSLREQARADSLKRRSIQSLRTPSPFTYSRVGQWSGASDSTVDSETKSDKLGHSSDETASIGKDSAVNVGEIGDYEAASVYSVENVEHPGHGQADQFDRDSTAALRAEGFVQVEDDDDLFTENGDVDEDALEEELEEVFDTVSEGGDSLYHEAVQHQVSHEDREDAFDYEHFFLHSAMGTISQRMAMARRGSDATYTSESSMETTRGPITEKDQKRPHHSRRGSEASVSSFESFATAEEALSSRQSMDSSRGPENLDDLPEDGSAPSTPSTETMGSSQTSKRTTVSGIGSPLYGISGRPSPEGQAKREVMYSTIRRPMSSNAAMKGHRPSVSSFDSTGTTRSFPLVNRTSKTSSTGMITPEGGSPDPAVRSITNSLMSDTTVACQEMQNGETAKNDHSAHGGHKHNISISSTASLMQENGTTAVIETLPRDDQFLVERTVASLGRCVLGLTESGRASAEGRMYRRRIDAARRILEGLDHS</sequence>
<feature type="compositionally biased region" description="Low complexity" evidence="2">
    <location>
        <begin position="674"/>
        <end position="692"/>
    </location>
</feature>
<dbReference type="AlphaFoldDB" id="A0AAD9SL85"/>
<keyword evidence="1" id="KW-0175">Coiled coil</keyword>
<keyword evidence="4" id="KW-1185">Reference proteome</keyword>
<feature type="region of interest" description="Disordered" evidence="2">
    <location>
        <begin position="206"/>
        <end position="237"/>
    </location>
</feature>
<organism evidence="3 4">
    <name type="scientific">Phomopsis amygdali</name>
    <name type="common">Fusicoccum amygdali</name>
    <dbReference type="NCBI Taxonomy" id="1214568"/>
    <lineage>
        <taxon>Eukaryota</taxon>
        <taxon>Fungi</taxon>
        <taxon>Dikarya</taxon>
        <taxon>Ascomycota</taxon>
        <taxon>Pezizomycotina</taxon>
        <taxon>Sordariomycetes</taxon>
        <taxon>Sordariomycetidae</taxon>
        <taxon>Diaporthales</taxon>
        <taxon>Diaporthaceae</taxon>
        <taxon>Diaporthe</taxon>
    </lineage>
</organism>
<feature type="region of interest" description="Disordered" evidence="2">
    <location>
        <begin position="391"/>
        <end position="435"/>
    </location>
</feature>
<feature type="compositionally biased region" description="Polar residues" evidence="2">
    <location>
        <begin position="344"/>
        <end position="368"/>
    </location>
</feature>
<evidence type="ECO:0000313" key="3">
    <source>
        <dbReference type="EMBL" id="KAK2610501.1"/>
    </source>
</evidence>
<feature type="region of interest" description="Disordered" evidence="2">
    <location>
        <begin position="770"/>
        <end position="815"/>
    </location>
</feature>
<dbReference type="Proteomes" id="UP001265746">
    <property type="component" value="Unassembled WGS sequence"/>
</dbReference>
<evidence type="ECO:0000256" key="2">
    <source>
        <dbReference type="SAM" id="MobiDB-lite"/>
    </source>
</evidence>
<evidence type="ECO:0000313" key="4">
    <source>
        <dbReference type="Proteomes" id="UP001265746"/>
    </source>
</evidence>
<name>A0AAD9SL85_PHOAM</name>
<feature type="compositionally biased region" description="Polar residues" evidence="2">
    <location>
        <begin position="1"/>
        <end position="15"/>
    </location>
</feature>
<feature type="region of interest" description="Disordered" evidence="2">
    <location>
        <begin position="1"/>
        <end position="57"/>
    </location>
</feature>
<protein>
    <submittedName>
        <fullName evidence="3">Uncharacterized protein</fullName>
    </submittedName>
</protein>